<feature type="active site" description="Charge relay system" evidence="5">
    <location>
        <position position="427"/>
    </location>
</feature>
<gene>
    <name evidence="9" type="ORF">JM946_18210</name>
</gene>
<evidence type="ECO:0000256" key="1">
    <source>
        <dbReference type="ARBA" id="ARBA00011073"/>
    </source>
</evidence>
<dbReference type="Gene3D" id="3.40.50.200">
    <property type="entry name" value="Peptidase S8/S53 domain"/>
    <property type="match status" value="1"/>
</dbReference>
<dbReference type="Pfam" id="PF00082">
    <property type="entry name" value="Peptidase_S8"/>
    <property type="match status" value="1"/>
</dbReference>
<evidence type="ECO:0000256" key="5">
    <source>
        <dbReference type="PROSITE-ProRule" id="PRU01240"/>
    </source>
</evidence>
<sequence length="768" mass="77769">MYSSRLLFGLSLAVLFSPNVFAAEYNPARTQPAAVSASAERVIVKLKDTASSAGARAKPAGDAMAALARRNKLSLKQTRPITSALHVMKFEPESSGESVDEILARLRADPAVEYVELDERRYPQAVPNDPLYLGQWYLQNAATTPSAIDAVSAWDVTTGNIGVVIADIDTGVLYNHPDLLRLAASGRLLPGYDFISDPAVANDGDGRDSDPTDAGDWVTVAEANSAAFSRCSASESSWHGTRVAGILGARTNNSTGVSGVTWSNSILPVRVLGKCGGFDSDILAAMLWSGGIRVAGAPDNPFPAKIENLSLGSLGTVCPASYRDVIGQLTAAGVLVVAAAGNEGGPVGIPARCPGVAAIAGLRHTGTKVGFSSLGPEIALGAPGGNCVNTGAGQPCLYSIDTTSNLGTTTASTNVYTDRFNINVGTSFAAPIVSGIAGLMVAVNGNLNSSQLIARLKEGATTYPVSSDPNVPLCRVPTAPNDLQTAECSCTTQTCGAGMANANRAVQAALRPIAAVMTPTSISAGQSVVLNGSGSAAACNSTVASYAWTVVSGSTSISGSNTDTATVIAPSTDSFTVRLTVTDDMGRQDTADVIVSSSAVTTTAPSNAGTNACPISNISAVTVSVSPASASIQVGGSQTFTAVVTDASDTTVSWRVNDIAGGNATVGTISTSGVYTAPASVPSPATVTITAVSSADSSRSASAQVTISPAASPSDSGSGGGGGGGGAFDWLSLMFLLLFAAGYAGRRPRRLTSNNSRTVIRARPARSP</sequence>
<dbReference type="SUPFAM" id="SSF52743">
    <property type="entry name" value="Subtilisin-like"/>
    <property type="match status" value="1"/>
</dbReference>
<feature type="active site" description="Charge relay system" evidence="5">
    <location>
        <position position="239"/>
    </location>
</feature>
<dbReference type="Gene3D" id="2.60.40.10">
    <property type="entry name" value="Immunoglobulins"/>
    <property type="match status" value="1"/>
</dbReference>
<comment type="similarity">
    <text evidence="1 5">Belongs to the peptidase S8 family.</text>
</comment>
<dbReference type="PROSITE" id="PS00137">
    <property type="entry name" value="SUBTILASE_HIS"/>
    <property type="match status" value="1"/>
</dbReference>
<evidence type="ECO:0000256" key="3">
    <source>
        <dbReference type="ARBA" id="ARBA00022801"/>
    </source>
</evidence>
<comment type="caution">
    <text evidence="9">The sequence shown here is derived from an EMBL/GenBank/DDBJ whole genome shotgun (WGS) entry which is preliminary data.</text>
</comment>
<reference evidence="9 10" key="1">
    <citation type="journal article" date="2021" name="Int. J. Syst. Evol. Microbiol.">
        <title>Steroidobacter gossypii sp. nov., isolated from soil of cotton cropping field.</title>
        <authorList>
            <person name="Huang R."/>
            <person name="Yang S."/>
            <person name="Zhen C."/>
            <person name="Liu W."/>
        </authorList>
    </citation>
    <scope>NUCLEOTIDE SEQUENCE [LARGE SCALE GENOMIC DNA]</scope>
    <source>
        <strain evidence="9 10">S1-65</strain>
    </source>
</reference>
<feature type="active site" description="Charge relay system" evidence="5">
    <location>
        <position position="169"/>
    </location>
</feature>
<dbReference type="PRINTS" id="PR00723">
    <property type="entry name" value="SUBTILISIN"/>
</dbReference>
<dbReference type="InterPro" id="IPR023828">
    <property type="entry name" value="Peptidase_S8_Ser-AS"/>
</dbReference>
<dbReference type="InterPro" id="IPR036179">
    <property type="entry name" value="Ig-like_dom_sf"/>
</dbReference>
<dbReference type="PANTHER" id="PTHR43806">
    <property type="entry name" value="PEPTIDASE S8"/>
    <property type="match status" value="1"/>
</dbReference>
<dbReference type="InterPro" id="IPR022398">
    <property type="entry name" value="Peptidase_S8_His-AS"/>
</dbReference>
<evidence type="ECO:0000256" key="2">
    <source>
        <dbReference type="ARBA" id="ARBA00022670"/>
    </source>
</evidence>
<dbReference type="PROSITE" id="PS00138">
    <property type="entry name" value="SUBTILASE_SER"/>
    <property type="match status" value="1"/>
</dbReference>
<keyword evidence="7" id="KW-0732">Signal</keyword>
<evidence type="ECO:0000313" key="9">
    <source>
        <dbReference type="EMBL" id="MBM0106669.1"/>
    </source>
</evidence>
<keyword evidence="4 5" id="KW-0720">Serine protease</keyword>
<organism evidence="9 10">
    <name type="scientific">Steroidobacter gossypii</name>
    <dbReference type="NCBI Taxonomy" id="2805490"/>
    <lineage>
        <taxon>Bacteria</taxon>
        <taxon>Pseudomonadati</taxon>
        <taxon>Pseudomonadota</taxon>
        <taxon>Gammaproteobacteria</taxon>
        <taxon>Steroidobacterales</taxon>
        <taxon>Steroidobacteraceae</taxon>
        <taxon>Steroidobacter</taxon>
    </lineage>
</organism>
<evidence type="ECO:0000259" key="8">
    <source>
        <dbReference type="PROSITE" id="PS50093"/>
    </source>
</evidence>
<accession>A0ABS1X0B9</accession>
<name>A0ABS1X0B9_9GAMM</name>
<dbReference type="Pfam" id="PF22352">
    <property type="entry name" value="K319L-like_PKD"/>
    <property type="match status" value="1"/>
</dbReference>
<keyword evidence="10" id="KW-1185">Reference proteome</keyword>
<protein>
    <submittedName>
        <fullName evidence="9">S8 family serine peptidase</fullName>
    </submittedName>
</protein>
<dbReference type="InterPro" id="IPR000601">
    <property type="entry name" value="PKD_dom"/>
</dbReference>
<evidence type="ECO:0000256" key="7">
    <source>
        <dbReference type="SAM" id="SignalP"/>
    </source>
</evidence>
<keyword evidence="6" id="KW-0472">Membrane</keyword>
<dbReference type="InterPro" id="IPR036852">
    <property type="entry name" value="Peptidase_S8/S53_dom_sf"/>
</dbReference>
<dbReference type="SUPFAM" id="SSF48726">
    <property type="entry name" value="Immunoglobulin"/>
    <property type="match status" value="1"/>
</dbReference>
<dbReference type="InterPro" id="IPR000209">
    <property type="entry name" value="Peptidase_S8/S53_dom"/>
</dbReference>
<dbReference type="InterPro" id="IPR050131">
    <property type="entry name" value="Peptidase_S8_subtilisin-like"/>
</dbReference>
<dbReference type="PROSITE" id="PS50093">
    <property type="entry name" value="PKD"/>
    <property type="match status" value="1"/>
</dbReference>
<dbReference type="RefSeq" id="WP_203168785.1">
    <property type="nucleotide sequence ID" value="NZ_JAEVLS010000004.1"/>
</dbReference>
<dbReference type="PROSITE" id="PS51892">
    <property type="entry name" value="SUBTILASE"/>
    <property type="match status" value="1"/>
</dbReference>
<keyword evidence="6" id="KW-0812">Transmembrane</keyword>
<proteinExistence type="inferred from homology"/>
<evidence type="ECO:0000313" key="10">
    <source>
        <dbReference type="Proteomes" id="UP000661077"/>
    </source>
</evidence>
<feature type="signal peptide" evidence="7">
    <location>
        <begin position="1"/>
        <end position="22"/>
    </location>
</feature>
<feature type="domain" description="PKD" evidence="8">
    <location>
        <begin position="511"/>
        <end position="602"/>
    </location>
</feature>
<dbReference type="InterPro" id="IPR035986">
    <property type="entry name" value="PKD_dom_sf"/>
</dbReference>
<evidence type="ECO:0000256" key="4">
    <source>
        <dbReference type="ARBA" id="ARBA00022825"/>
    </source>
</evidence>
<feature type="transmembrane region" description="Helical" evidence="6">
    <location>
        <begin position="727"/>
        <end position="745"/>
    </location>
</feature>
<feature type="chain" id="PRO_5045912854" evidence="7">
    <location>
        <begin position="23"/>
        <end position="768"/>
    </location>
</feature>
<dbReference type="EMBL" id="JAEVLS010000004">
    <property type="protein sequence ID" value="MBM0106669.1"/>
    <property type="molecule type" value="Genomic_DNA"/>
</dbReference>
<keyword evidence="2 5" id="KW-0645">Protease</keyword>
<keyword evidence="3 5" id="KW-0378">Hydrolase</keyword>
<keyword evidence="6" id="KW-1133">Transmembrane helix</keyword>
<dbReference type="SUPFAM" id="SSF49299">
    <property type="entry name" value="PKD domain"/>
    <property type="match status" value="1"/>
</dbReference>
<dbReference type="CDD" id="cd00146">
    <property type="entry name" value="PKD"/>
    <property type="match status" value="1"/>
</dbReference>
<evidence type="ECO:0000256" key="6">
    <source>
        <dbReference type="SAM" id="Phobius"/>
    </source>
</evidence>
<dbReference type="InterPro" id="IPR015500">
    <property type="entry name" value="Peptidase_S8_subtilisin-rel"/>
</dbReference>
<dbReference type="PANTHER" id="PTHR43806:SF11">
    <property type="entry name" value="CEREVISIN-RELATED"/>
    <property type="match status" value="1"/>
</dbReference>
<dbReference type="InterPro" id="IPR013783">
    <property type="entry name" value="Ig-like_fold"/>
</dbReference>
<dbReference type="Proteomes" id="UP000661077">
    <property type="component" value="Unassembled WGS sequence"/>
</dbReference>